<name>A0A8W7PV07_ANOCL</name>
<dbReference type="EnsemblMetazoa" id="ACOM038042-RA">
    <property type="protein sequence ID" value="ACOM038042-PA.1"/>
    <property type="gene ID" value="ACOM038042"/>
</dbReference>
<feature type="region of interest" description="Disordered" evidence="1">
    <location>
        <begin position="28"/>
        <end position="76"/>
    </location>
</feature>
<reference evidence="2" key="1">
    <citation type="submission" date="2022-08" db="UniProtKB">
        <authorList>
            <consortium name="EnsemblMetazoa"/>
        </authorList>
    </citation>
    <scope>IDENTIFICATION</scope>
</reference>
<dbReference type="Proteomes" id="UP000075882">
    <property type="component" value="Unassembled WGS sequence"/>
</dbReference>
<evidence type="ECO:0000256" key="1">
    <source>
        <dbReference type="SAM" id="MobiDB-lite"/>
    </source>
</evidence>
<dbReference type="AlphaFoldDB" id="A0A8W7PV07"/>
<organism evidence="2">
    <name type="scientific">Anopheles coluzzii</name>
    <name type="common">African malaria mosquito</name>
    <dbReference type="NCBI Taxonomy" id="1518534"/>
    <lineage>
        <taxon>Eukaryota</taxon>
        <taxon>Metazoa</taxon>
        <taxon>Ecdysozoa</taxon>
        <taxon>Arthropoda</taxon>
        <taxon>Hexapoda</taxon>
        <taxon>Insecta</taxon>
        <taxon>Pterygota</taxon>
        <taxon>Neoptera</taxon>
        <taxon>Endopterygota</taxon>
        <taxon>Diptera</taxon>
        <taxon>Nematocera</taxon>
        <taxon>Culicoidea</taxon>
        <taxon>Culicidae</taxon>
        <taxon>Anophelinae</taxon>
        <taxon>Anopheles</taxon>
    </lineage>
</organism>
<sequence>LSILKPSTHHEVCNDRLYHCRCAGGYLPERQRPGSPAGRSGFGWRCQSQYPPGRTARGNAPCRAGELSGQAGDLRSGQRVRCGQQPLCRSLYRSPLSRWLLQQ</sequence>
<evidence type="ECO:0000313" key="2">
    <source>
        <dbReference type="EnsemblMetazoa" id="ACOM038042-PA.1"/>
    </source>
</evidence>
<protein>
    <submittedName>
        <fullName evidence="2">Uncharacterized protein</fullName>
    </submittedName>
</protein>
<proteinExistence type="predicted"/>
<accession>A0A8W7PV07</accession>